<evidence type="ECO:0000313" key="8">
    <source>
        <dbReference type="EMBL" id="NMH80121.1"/>
    </source>
</evidence>
<feature type="transmembrane region" description="Helical" evidence="7">
    <location>
        <begin position="238"/>
        <end position="258"/>
    </location>
</feature>
<sequence length="642" mass="65596">MTAGARATPAVATGVLVAAALTGVLVAAFAPSVAVQYGLRDLGPLVDAGLPAARVVAVGAAALTVGNLLLAAVLAPGEPHGLVSPAGYSGLRAAARWSVVQAVASAVVTWLLVAENSGVGPGVLIGRLDVLAAGVTQVEQAGGWAASTLAALVVAGLAAVALSWRSAVGLLVLAVAALLPLTLTAATNAQRSHDIAGDAVALHVLGSVLWLGSTAAAAMHLVRYRPGAEVVLRRHRAVALGSLVVVTASGVVSASYALRLSDVLTSGFGLLSVAGAVAVVVLAGTVRKLGTTIGPAGAGRHAALRLVVVELLLLGVASATGTALARVPPPGETDYEASRFVYLIGYDLPPHLTALDLALRWRPDLVFGPLALIGAAAYLVGVRRLRRSGGSWPAGRTVMWLAGCATLLVATSSGIATYAEAVFSVHMVQHMLLASFAPVLLVLGHGVTLALRVVRPGTAARLVSLLDAPVIRFVRNPAVAWVAVAITLFGLYPTGLYAAIVQQHWAHLAMDTAFFSTGLALFWPVLGHSLPGRGLPAIGRIVMVFAVMALHAGFGAWLLGQATPVAAGFYGALSLPYVPDLLADQRLGAVLAWALGELPVVLAVLALVARWARADREPSGPEDRTRPLTDDDEMAYPKVLLS</sequence>
<feature type="compositionally biased region" description="Basic and acidic residues" evidence="6">
    <location>
        <begin position="616"/>
        <end position="629"/>
    </location>
</feature>
<evidence type="ECO:0000256" key="4">
    <source>
        <dbReference type="ARBA" id="ARBA00022989"/>
    </source>
</evidence>
<comment type="caution">
    <text evidence="8">The sequence shown here is derived from an EMBL/GenBank/DDBJ whole genome shotgun (WGS) entry which is preliminary data.</text>
</comment>
<feature type="transmembrane region" description="Helical" evidence="7">
    <location>
        <begin position="431"/>
        <end position="451"/>
    </location>
</feature>
<dbReference type="InterPro" id="IPR019108">
    <property type="entry name" value="Caa3_assmbl_CtaG-rel"/>
</dbReference>
<evidence type="ECO:0000256" key="1">
    <source>
        <dbReference type="ARBA" id="ARBA00004651"/>
    </source>
</evidence>
<evidence type="ECO:0000313" key="9">
    <source>
        <dbReference type="Proteomes" id="UP001296706"/>
    </source>
</evidence>
<feature type="transmembrane region" description="Helical" evidence="7">
    <location>
        <begin position="538"/>
        <end position="559"/>
    </location>
</feature>
<feature type="transmembrane region" description="Helical" evidence="7">
    <location>
        <begin position="94"/>
        <end position="113"/>
    </location>
</feature>
<dbReference type="Pfam" id="PF09678">
    <property type="entry name" value="Caa3_CtaG"/>
    <property type="match status" value="1"/>
</dbReference>
<feature type="transmembrane region" description="Helical" evidence="7">
    <location>
        <begin position="587"/>
        <end position="609"/>
    </location>
</feature>
<dbReference type="Proteomes" id="UP001296706">
    <property type="component" value="Unassembled WGS sequence"/>
</dbReference>
<reference evidence="8 9" key="1">
    <citation type="submission" date="2020-04" db="EMBL/GenBank/DDBJ databases">
        <authorList>
            <person name="Klaysubun C."/>
            <person name="Duangmal K."/>
            <person name="Lipun K."/>
        </authorList>
    </citation>
    <scope>NUCLEOTIDE SEQUENCE [LARGE SCALE GENOMIC DNA]</scope>
    <source>
        <strain evidence="8 9">JCM 11839</strain>
    </source>
</reference>
<evidence type="ECO:0000256" key="7">
    <source>
        <dbReference type="SAM" id="Phobius"/>
    </source>
</evidence>
<evidence type="ECO:0000256" key="2">
    <source>
        <dbReference type="ARBA" id="ARBA00022475"/>
    </source>
</evidence>
<proteinExistence type="predicted"/>
<feature type="transmembrane region" description="Helical" evidence="7">
    <location>
        <begin position="167"/>
        <end position="187"/>
    </location>
</feature>
<organism evidence="8 9">
    <name type="scientific">Pseudonocardia xinjiangensis</name>
    <dbReference type="NCBI Taxonomy" id="75289"/>
    <lineage>
        <taxon>Bacteria</taxon>
        <taxon>Bacillati</taxon>
        <taxon>Actinomycetota</taxon>
        <taxon>Actinomycetes</taxon>
        <taxon>Pseudonocardiales</taxon>
        <taxon>Pseudonocardiaceae</taxon>
        <taxon>Pseudonocardia</taxon>
    </lineage>
</organism>
<dbReference type="RefSeq" id="WP_169398180.1">
    <property type="nucleotide sequence ID" value="NZ_BAAAJH010000001.1"/>
</dbReference>
<keyword evidence="5 7" id="KW-0472">Membrane</keyword>
<feature type="transmembrane region" description="Helical" evidence="7">
    <location>
        <begin position="199"/>
        <end position="218"/>
    </location>
</feature>
<comment type="subcellular location">
    <subcellularLocation>
        <location evidence="1">Cell membrane</location>
        <topology evidence="1">Multi-pass membrane protein</topology>
    </subcellularLocation>
</comment>
<evidence type="ECO:0000256" key="5">
    <source>
        <dbReference type="ARBA" id="ARBA00023136"/>
    </source>
</evidence>
<keyword evidence="9" id="KW-1185">Reference proteome</keyword>
<name>A0ABX1RJX2_9PSEU</name>
<feature type="transmembrane region" description="Helical" evidence="7">
    <location>
        <begin position="365"/>
        <end position="385"/>
    </location>
</feature>
<keyword evidence="3 7" id="KW-0812">Transmembrane</keyword>
<feature type="transmembrane region" description="Helical" evidence="7">
    <location>
        <begin position="50"/>
        <end position="74"/>
    </location>
</feature>
<keyword evidence="4 7" id="KW-1133">Transmembrane helix</keyword>
<evidence type="ECO:0000256" key="3">
    <source>
        <dbReference type="ARBA" id="ARBA00022692"/>
    </source>
</evidence>
<feature type="transmembrane region" description="Helical" evidence="7">
    <location>
        <begin position="478"/>
        <end position="500"/>
    </location>
</feature>
<gene>
    <name evidence="8" type="ORF">HF577_23910</name>
</gene>
<keyword evidence="2" id="KW-1003">Cell membrane</keyword>
<feature type="transmembrane region" description="Helical" evidence="7">
    <location>
        <begin position="506"/>
        <end position="526"/>
    </location>
</feature>
<feature type="region of interest" description="Disordered" evidence="6">
    <location>
        <begin position="616"/>
        <end position="642"/>
    </location>
</feature>
<feature type="transmembrane region" description="Helical" evidence="7">
    <location>
        <begin position="264"/>
        <end position="286"/>
    </location>
</feature>
<dbReference type="EMBL" id="JAAXKY010000089">
    <property type="protein sequence ID" value="NMH80121.1"/>
    <property type="molecule type" value="Genomic_DNA"/>
</dbReference>
<feature type="transmembrane region" description="Helical" evidence="7">
    <location>
        <begin position="306"/>
        <end position="325"/>
    </location>
</feature>
<feature type="transmembrane region" description="Helical" evidence="7">
    <location>
        <begin position="141"/>
        <end position="160"/>
    </location>
</feature>
<accession>A0ABX1RJX2</accession>
<protein>
    <submittedName>
        <fullName evidence="8">Cytochrome c oxidase assembly protein</fullName>
    </submittedName>
</protein>
<feature type="transmembrane region" description="Helical" evidence="7">
    <location>
        <begin position="397"/>
        <end position="419"/>
    </location>
</feature>
<evidence type="ECO:0000256" key="6">
    <source>
        <dbReference type="SAM" id="MobiDB-lite"/>
    </source>
</evidence>